<dbReference type="SUPFAM" id="SSF55008">
    <property type="entry name" value="HMA, heavy metal-associated domain"/>
    <property type="match status" value="1"/>
</dbReference>
<dbReference type="GO" id="GO:0046872">
    <property type="term" value="F:metal ion binding"/>
    <property type="evidence" value="ECO:0007669"/>
    <property type="project" value="InterPro"/>
</dbReference>
<dbReference type="AlphaFoldDB" id="A0A0G0KA55"/>
<proteinExistence type="predicted"/>
<dbReference type="EMBL" id="LBTI01000018">
    <property type="protein sequence ID" value="KKQ37471.1"/>
    <property type="molecule type" value="Genomic_DNA"/>
</dbReference>
<name>A0A0G0KA55_9BACT</name>
<gene>
    <name evidence="2" type="ORF">US53_C0018G0009</name>
</gene>
<protein>
    <recommendedName>
        <fullName evidence="1">HMA domain-containing protein</fullName>
    </recommendedName>
</protein>
<dbReference type="Proteomes" id="UP000034591">
    <property type="component" value="Unassembled WGS sequence"/>
</dbReference>
<organism evidence="2 3">
    <name type="scientific">Candidatus Woesebacteria bacterium GW2011_GWA1_37_7</name>
    <dbReference type="NCBI Taxonomy" id="1618545"/>
    <lineage>
        <taxon>Bacteria</taxon>
        <taxon>Candidatus Woeseibacteriota</taxon>
    </lineage>
</organism>
<dbReference type="InterPro" id="IPR006121">
    <property type="entry name" value="HMA_dom"/>
</dbReference>
<evidence type="ECO:0000313" key="2">
    <source>
        <dbReference type="EMBL" id="KKQ37471.1"/>
    </source>
</evidence>
<sequence length="66" mass="7492">MKKKKIYKIKGMDCSACASLIELELEDLGVVSKCDFAKETLEINKNEKANENKIRSLIEKLGYIIV</sequence>
<dbReference type="STRING" id="1618545.US53_C0018G0009"/>
<dbReference type="Gene3D" id="3.30.70.100">
    <property type="match status" value="1"/>
</dbReference>
<feature type="domain" description="HMA" evidence="1">
    <location>
        <begin position="3"/>
        <end position="66"/>
    </location>
</feature>
<dbReference type="CDD" id="cd00371">
    <property type="entry name" value="HMA"/>
    <property type="match status" value="1"/>
</dbReference>
<dbReference type="InterPro" id="IPR036163">
    <property type="entry name" value="HMA_dom_sf"/>
</dbReference>
<evidence type="ECO:0000313" key="3">
    <source>
        <dbReference type="Proteomes" id="UP000034591"/>
    </source>
</evidence>
<comment type="caution">
    <text evidence="2">The sequence shown here is derived from an EMBL/GenBank/DDBJ whole genome shotgun (WGS) entry which is preliminary data.</text>
</comment>
<dbReference type="PROSITE" id="PS50846">
    <property type="entry name" value="HMA_2"/>
    <property type="match status" value="1"/>
</dbReference>
<reference evidence="2 3" key="1">
    <citation type="journal article" date="2015" name="Nature">
        <title>rRNA introns, odd ribosomes, and small enigmatic genomes across a large radiation of phyla.</title>
        <authorList>
            <person name="Brown C.T."/>
            <person name="Hug L.A."/>
            <person name="Thomas B.C."/>
            <person name="Sharon I."/>
            <person name="Castelle C.J."/>
            <person name="Singh A."/>
            <person name="Wilkins M.J."/>
            <person name="Williams K.H."/>
            <person name="Banfield J.F."/>
        </authorList>
    </citation>
    <scope>NUCLEOTIDE SEQUENCE [LARGE SCALE GENOMIC DNA]</scope>
</reference>
<dbReference type="Pfam" id="PF00403">
    <property type="entry name" value="HMA"/>
    <property type="match status" value="1"/>
</dbReference>
<evidence type="ECO:0000259" key="1">
    <source>
        <dbReference type="PROSITE" id="PS50846"/>
    </source>
</evidence>
<accession>A0A0G0KA55</accession>